<dbReference type="Proteomes" id="UP001152888">
    <property type="component" value="Unassembled WGS sequence"/>
</dbReference>
<organism evidence="1 2">
    <name type="scientific">Acanthoscelides obtectus</name>
    <name type="common">Bean weevil</name>
    <name type="synonym">Bruchus obtectus</name>
    <dbReference type="NCBI Taxonomy" id="200917"/>
    <lineage>
        <taxon>Eukaryota</taxon>
        <taxon>Metazoa</taxon>
        <taxon>Ecdysozoa</taxon>
        <taxon>Arthropoda</taxon>
        <taxon>Hexapoda</taxon>
        <taxon>Insecta</taxon>
        <taxon>Pterygota</taxon>
        <taxon>Neoptera</taxon>
        <taxon>Endopterygota</taxon>
        <taxon>Coleoptera</taxon>
        <taxon>Polyphaga</taxon>
        <taxon>Cucujiformia</taxon>
        <taxon>Chrysomeloidea</taxon>
        <taxon>Chrysomelidae</taxon>
        <taxon>Bruchinae</taxon>
        <taxon>Bruchini</taxon>
        <taxon>Acanthoscelides</taxon>
    </lineage>
</organism>
<comment type="caution">
    <text evidence="1">The sequence shown here is derived from an EMBL/GenBank/DDBJ whole genome shotgun (WGS) entry which is preliminary data.</text>
</comment>
<dbReference type="OrthoDB" id="413077at2759"/>
<name>A0A9P0JTN2_ACAOB</name>
<gene>
    <name evidence="1" type="ORF">ACAOBT_LOCUS3531</name>
</gene>
<evidence type="ECO:0000313" key="2">
    <source>
        <dbReference type="Proteomes" id="UP001152888"/>
    </source>
</evidence>
<keyword evidence="2" id="KW-1185">Reference proteome</keyword>
<evidence type="ECO:0000313" key="1">
    <source>
        <dbReference type="EMBL" id="CAH1960081.1"/>
    </source>
</evidence>
<protein>
    <submittedName>
        <fullName evidence="1">Uncharacterized protein</fullName>
    </submittedName>
</protein>
<accession>A0A9P0JTN2</accession>
<dbReference type="EMBL" id="CAKOFQ010006686">
    <property type="protein sequence ID" value="CAH1960081.1"/>
    <property type="molecule type" value="Genomic_DNA"/>
</dbReference>
<dbReference type="AlphaFoldDB" id="A0A9P0JTN2"/>
<proteinExistence type="predicted"/>
<reference evidence="1" key="1">
    <citation type="submission" date="2022-03" db="EMBL/GenBank/DDBJ databases">
        <authorList>
            <person name="Sayadi A."/>
        </authorList>
    </citation>
    <scope>NUCLEOTIDE SEQUENCE</scope>
</reference>
<sequence length="61" mass="6909">MPKVCLFLQKKNHSNIKSSSARTACKYLPQKLVQYRTSNAGRPLQRKTLFGGVENCRLEAV</sequence>